<accession>A0A8S5NBC0</accession>
<reference evidence="1" key="1">
    <citation type="journal article" date="2021" name="Proc. Natl. Acad. Sci. U.S.A.">
        <title>A Catalog of Tens of Thousands of Viruses from Human Metagenomes Reveals Hidden Associations with Chronic Diseases.</title>
        <authorList>
            <person name="Tisza M.J."/>
            <person name="Buck C.B."/>
        </authorList>
    </citation>
    <scope>NUCLEOTIDE SEQUENCE</scope>
    <source>
        <strain evidence="1">Ctdoa10</strain>
    </source>
</reference>
<sequence>MTDETFTALQYAGPTNWHHLIAPTRTFPLTEFSTHSIAYAMSPGDRRLSDNEPVVQLGILAAAANLTSNAIANSIFTADANTIFKDARMTAAILDATNKNLPQFTPTVSTYKHVARALRTNDPQVLSMLLIDIIRTANRITKG</sequence>
<dbReference type="EMBL" id="BK015125">
    <property type="protein sequence ID" value="DAD91990.1"/>
    <property type="molecule type" value="Genomic_DNA"/>
</dbReference>
<protein>
    <submittedName>
        <fullName evidence="1">Uncharacterized protein</fullName>
    </submittedName>
</protein>
<organism evidence="1">
    <name type="scientific">Siphoviridae sp. ctdoa10</name>
    <dbReference type="NCBI Taxonomy" id="2826400"/>
    <lineage>
        <taxon>Viruses</taxon>
        <taxon>Duplodnaviria</taxon>
        <taxon>Heunggongvirae</taxon>
        <taxon>Uroviricota</taxon>
        <taxon>Caudoviricetes</taxon>
    </lineage>
</organism>
<name>A0A8S5NBC0_9CAUD</name>
<evidence type="ECO:0000313" key="1">
    <source>
        <dbReference type="EMBL" id="DAD91990.1"/>
    </source>
</evidence>
<proteinExistence type="predicted"/>